<evidence type="ECO:0000256" key="1">
    <source>
        <dbReference type="SAM" id="MobiDB-lite"/>
    </source>
</evidence>
<sequence>MNRVVLKVYNGDQMNRSMETDKHGPFIRSPPNCWSEPSRKIKRRKKETIGYKRSRESGLGGPERKIQNIE</sequence>
<name>A0A8X6V350_TRICX</name>
<gene>
    <name evidence="2" type="ORF">TNCV_3545221</name>
</gene>
<evidence type="ECO:0000313" key="3">
    <source>
        <dbReference type="Proteomes" id="UP000887159"/>
    </source>
</evidence>
<keyword evidence="3" id="KW-1185">Reference proteome</keyword>
<feature type="region of interest" description="Disordered" evidence="1">
    <location>
        <begin position="15"/>
        <end position="70"/>
    </location>
</feature>
<organism evidence="2 3">
    <name type="scientific">Trichonephila clavipes</name>
    <name type="common">Golden silk orbweaver</name>
    <name type="synonym">Nephila clavipes</name>
    <dbReference type="NCBI Taxonomy" id="2585209"/>
    <lineage>
        <taxon>Eukaryota</taxon>
        <taxon>Metazoa</taxon>
        <taxon>Ecdysozoa</taxon>
        <taxon>Arthropoda</taxon>
        <taxon>Chelicerata</taxon>
        <taxon>Arachnida</taxon>
        <taxon>Araneae</taxon>
        <taxon>Araneomorphae</taxon>
        <taxon>Entelegynae</taxon>
        <taxon>Araneoidea</taxon>
        <taxon>Nephilidae</taxon>
        <taxon>Trichonephila</taxon>
    </lineage>
</organism>
<comment type="caution">
    <text evidence="2">The sequence shown here is derived from an EMBL/GenBank/DDBJ whole genome shotgun (WGS) entry which is preliminary data.</text>
</comment>
<proteinExistence type="predicted"/>
<feature type="compositionally biased region" description="Basic and acidic residues" evidence="1">
    <location>
        <begin position="47"/>
        <end position="70"/>
    </location>
</feature>
<reference evidence="2" key="1">
    <citation type="submission" date="2020-08" db="EMBL/GenBank/DDBJ databases">
        <title>Multicomponent nature underlies the extraordinary mechanical properties of spider dragline silk.</title>
        <authorList>
            <person name="Kono N."/>
            <person name="Nakamura H."/>
            <person name="Mori M."/>
            <person name="Yoshida Y."/>
            <person name="Ohtoshi R."/>
            <person name="Malay A.D."/>
            <person name="Moran D.A.P."/>
            <person name="Tomita M."/>
            <person name="Numata K."/>
            <person name="Arakawa K."/>
        </authorList>
    </citation>
    <scope>NUCLEOTIDE SEQUENCE</scope>
</reference>
<accession>A0A8X6V350</accession>
<protein>
    <submittedName>
        <fullName evidence="2">Uncharacterized protein</fullName>
    </submittedName>
</protein>
<dbReference type="Proteomes" id="UP000887159">
    <property type="component" value="Unassembled WGS sequence"/>
</dbReference>
<dbReference type="AlphaFoldDB" id="A0A8X6V350"/>
<dbReference type="EMBL" id="BMAU01021132">
    <property type="protein sequence ID" value="GFX91439.1"/>
    <property type="molecule type" value="Genomic_DNA"/>
</dbReference>
<evidence type="ECO:0000313" key="2">
    <source>
        <dbReference type="EMBL" id="GFX91439.1"/>
    </source>
</evidence>